<gene>
    <name evidence="1" type="ORF">J2Z20_001014</name>
</gene>
<name>A0ABS4H0U7_9BACL</name>
<accession>A0ABS4H0U7</accession>
<sequence>MFLAVFCWNSGDVSFKWRENKDFDWLQSLGKVFIVFDQLDSGIFCTIYNGSLGEGSEAMIN</sequence>
<evidence type="ECO:0000313" key="2">
    <source>
        <dbReference type="Proteomes" id="UP001519273"/>
    </source>
</evidence>
<comment type="caution">
    <text evidence="1">The sequence shown here is derived from an EMBL/GenBank/DDBJ whole genome shotgun (WGS) entry which is preliminary data.</text>
</comment>
<proteinExistence type="predicted"/>
<keyword evidence="2" id="KW-1185">Reference proteome</keyword>
<protein>
    <submittedName>
        <fullName evidence="1">Uncharacterized protein</fullName>
    </submittedName>
</protein>
<reference evidence="1 2" key="1">
    <citation type="submission" date="2021-03" db="EMBL/GenBank/DDBJ databases">
        <title>Genomic Encyclopedia of Type Strains, Phase IV (KMG-IV): sequencing the most valuable type-strain genomes for metagenomic binning, comparative biology and taxonomic classification.</title>
        <authorList>
            <person name="Goeker M."/>
        </authorList>
    </citation>
    <scope>NUCLEOTIDE SEQUENCE [LARGE SCALE GENOMIC DNA]</scope>
    <source>
        <strain evidence="1 2">DSM 23491</strain>
    </source>
</reference>
<organism evidence="1 2">
    <name type="scientific">Paenibacillus sediminis</name>
    <dbReference type="NCBI Taxonomy" id="664909"/>
    <lineage>
        <taxon>Bacteria</taxon>
        <taxon>Bacillati</taxon>
        <taxon>Bacillota</taxon>
        <taxon>Bacilli</taxon>
        <taxon>Bacillales</taxon>
        <taxon>Paenibacillaceae</taxon>
        <taxon>Paenibacillus</taxon>
    </lineage>
</organism>
<evidence type="ECO:0000313" key="1">
    <source>
        <dbReference type="EMBL" id="MBP1936153.1"/>
    </source>
</evidence>
<dbReference type="Proteomes" id="UP001519273">
    <property type="component" value="Unassembled WGS sequence"/>
</dbReference>
<dbReference type="EMBL" id="JAGGKP010000001">
    <property type="protein sequence ID" value="MBP1936153.1"/>
    <property type="molecule type" value="Genomic_DNA"/>
</dbReference>